<protein>
    <submittedName>
        <fullName evidence="1">Uncharacterized protein</fullName>
    </submittedName>
</protein>
<reference evidence="1" key="1">
    <citation type="submission" date="2022-04" db="EMBL/GenBank/DDBJ databases">
        <title>Genome of the entomopathogenic fungus Entomophthora muscae.</title>
        <authorList>
            <person name="Elya C."/>
            <person name="Lovett B.R."/>
            <person name="Lee E."/>
            <person name="Macias A.M."/>
            <person name="Hajek A.E."/>
            <person name="De Bivort B.L."/>
            <person name="Kasson M.T."/>
            <person name="De Fine Licht H.H."/>
            <person name="Stajich J.E."/>
        </authorList>
    </citation>
    <scope>NUCLEOTIDE SEQUENCE</scope>
    <source>
        <strain evidence="1">Berkeley</strain>
    </source>
</reference>
<proteinExistence type="predicted"/>
<gene>
    <name evidence="1" type="ORF">DSO57_1038712</name>
</gene>
<dbReference type="Proteomes" id="UP001165960">
    <property type="component" value="Unassembled WGS sequence"/>
</dbReference>
<sequence length="90" mass="9961">MISESTLLQNLAPDRVDYSLTQEVSHYSPALEEPAPLPAVPSVIPAARSFSLQPVFSPRYTPWLLLGMLLMAANFYFTPVTSSLSHWTPV</sequence>
<accession>A0ACC2TKU5</accession>
<name>A0ACC2TKU5_9FUNG</name>
<organism evidence="1 2">
    <name type="scientific">Entomophthora muscae</name>
    <dbReference type="NCBI Taxonomy" id="34485"/>
    <lineage>
        <taxon>Eukaryota</taxon>
        <taxon>Fungi</taxon>
        <taxon>Fungi incertae sedis</taxon>
        <taxon>Zoopagomycota</taxon>
        <taxon>Entomophthoromycotina</taxon>
        <taxon>Entomophthoromycetes</taxon>
        <taxon>Entomophthorales</taxon>
        <taxon>Entomophthoraceae</taxon>
        <taxon>Entomophthora</taxon>
    </lineage>
</organism>
<dbReference type="EMBL" id="QTSX02002651">
    <property type="protein sequence ID" value="KAJ9075168.1"/>
    <property type="molecule type" value="Genomic_DNA"/>
</dbReference>
<evidence type="ECO:0000313" key="2">
    <source>
        <dbReference type="Proteomes" id="UP001165960"/>
    </source>
</evidence>
<comment type="caution">
    <text evidence="1">The sequence shown here is derived from an EMBL/GenBank/DDBJ whole genome shotgun (WGS) entry which is preliminary data.</text>
</comment>
<evidence type="ECO:0000313" key="1">
    <source>
        <dbReference type="EMBL" id="KAJ9075168.1"/>
    </source>
</evidence>
<keyword evidence="2" id="KW-1185">Reference proteome</keyword>